<keyword evidence="1" id="KW-0732">Signal</keyword>
<evidence type="ECO:0000313" key="2">
    <source>
        <dbReference type="EMBL" id="SPQ96298.1"/>
    </source>
</evidence>
<keyword evidence="2" id="KW-0496">Mitochondrion</keyword>
<feature type="chain" id="PRO_5017973797" description="RxLR effector protein" evidence="1">
    <location>
        <begin position="26"/>
        <end position="194"/>
    </location>
</feature>
<dbReference type="AlphaFoldDB" id="A0A3P3Y7Y6"/>
<dbReference type="Proteomes" id="UP000290189">
    <property type="component" value="Unassembled WGS sequence"/>
</dbReference>
<dbReference type="EMBL" id="OVEO01000005">
    <property type="protein sequence ID" value="SPQ96298.1"/>
    <property type="molecule type" value="Genomic_DNA"/>
</dbReference>
<name>A0A3P3Y7Y6_PLABS</name>
<geneLocation type="mitochondrion" evidence="2"/>
<proteinExistence type="predicted"/>
<feature type="signal peptide" evidence="1">
    <location>
        <begin position="1"/>
        <end position="25"/>
    </location>
</feature>
<evidence type="ECO:0000256" key="1">
    <source>
        <dbReference type="SAM" id="SignalP"/>
    </source>
</evidence>
<evidence type="ECO:0008006" key="4">
    <source>
        <dbReference type="Google" id="ProtNLM"/>
    </source>
</evidence>
<reference evidence="2 3" key="1">
    <citation type="submission" date="2018-03" db="EMBL/GenBank/DDBJ databases">
        <authorList>
            <person name="Fogelqvist J."/>
        </authorList>
    </citation>
    <scope>NUCLEOTIDE SEQUENCE [LARGE SCALE GENOMIC DNA]</scope>
</reference>
<sequence length="194" mass="21383">MAMQRRNVLIAPIVLAAVLLPMAIADRSAGDIVAVRERAVQAAFNNLADSHQALLQTTDDLTAFLKVHRRTPQQVIKEADAEDRRQQDQLKRQSPMSRLWNVGLVGWAKTNKHVVKRRAASLAERYRRDKAKFHGSFDDARDALAALEDAYVDLGVDIDDVRTTMRDIKASTGLKTAALDAVIAGANFLGDLVA</sequence>
<gene>
    <name evidence="2" type="ORF">PLBR_LOCUS3513</name>
</gene>
<organism evidence="2 3">
    <name type="scientific">Plasmodiophora brassicae</name>
    <name type="common">Clubroot disease agent</name>
    <dbReference type="NCBI Taxonomy" id="37360"/>
    <lineage>
        <taxon>Eukaryota</taxon>
        <taxon>Sar</taxon>
        <taxon>Rhizaria</taxon>
        <taxon>Endomyxa</taxon>
        <taxon>Phytomyxea</taxon>
        <taxon>Plasmodiophorida</taxon>
        <taxon>Plasmodiophoridae</taxon>
        <taxon>Plasmodiophora</taxon>
    </lineage>
</organism>
<evidence type="ECO:0000313" key="3">
    <source>
        <dbReference type="Proteomes" id="UP000290189"/>
    </source>
</evidence>
<accession>A0A3P3Y7Y6</accession>
<protein>
    <recommendedName>
        <fullName evidence="4">RxLR effector protein</fullName>
    </recommendedName>
</protein>